<name>A0AA37TG84_9HYPH</name>
<organism evidence="1 2">
    <name type="scientific">Methylobacterium tardum</name>
    <dbReference type="NCBI Taxonomy" id="374432"/>
    <lineage>
        <taxon>Bacteria</taxon>
        <taxon>Pseudomonadati</taxon>
        <taxon>Pseudomonadota</taxon>
        <taxon>Alphaproteobacteria</taxon>
        <taxon>Hyphomicrobiales</taxon>
        <taxon>Methylobacteriaceae</taxon>
        <taxon>Methylobacterium</taxon>
    </lineage>
</organism>
<evidence type="ECO:0000313" key="2">
    <source>
        <dbReference type="Proteomes" id="UP001157440"/>
    </source>
</evidence>
<evidence type="ECO:0000313" key="1">
    <source>
        <dbReference type="EMBL" id="GLS72740.1"/>
    </source>
</evidence>
<dbReference type="RefSeq" id="WP_043074887.1">
    <property type="nucleotide sequence ID" value="NZ_BPQZ01000003.1"/>
</dbReference>
<accession>A0AA37TG84</accession>
<comment type="caution">
    <text evidence="1">The sequence shown here is derived from an EMBL/GenBank/DDBJ whole genome shotgun (WGS) entry which is preliminary data.</text>
</comment>
<gene>
    <name evidence="1" type="ORF">GCM10007890_47550</name>
</gene>
<dbReference type="EMBL" id="BSPL01000023">
    <property type="protein sequence ID" value="GLS72740.1"/>
    <property type="molecule type" value="Genomic_DNA"/>
</dbReference>
<dbReference type="AlphaFoldDB" id="A0AA37TG84"/>
<sequence>MPIATETCVANVEIHETPFGTRHVAAAFGDEVWVSVVPLDSLPYTLTDRPYLRPHSQTVMFTVLRSEDGSRDVVLRHNPRRRPPAIDAAFNHARGLATAYANDHAGYMDELRVTQRDERLAELARLVANTPTRNEKWLTDELKRKAEGKLTMLPEAWQELIRGTVPTHQGLLAAPEPLGPLLRRNSPENEIEKLVFQVCGHLVGIQRIEHQEEQIRAKYLAEAESLRDEADREAVPSGPSLP</sequence>
<dbReference type="Proteomes" id="UP001157440">
    <property type="component" value="Unassembled WGS sequence"/>
</dbReference>
<reference evidence="2" key="1">
    <citation type="journal article" date="2019" name="Int. J. Syst. Evol. Microbiol.">
        <title>The Global Catalogue of Microorganisms (GCM) 10K type strain sequencing project: providing services to taxonomists for standard genome sequencing and annotation.</title>
        <authorList>
            <consortium name="The Broad Institute Genomics Platform"/>
            <consortium name="The Broad Institute Genome Sequencing Center for Infectious Disease"/>
            <person name="Wu L."/>
            <person name="Ma J."/>
        </authorList>
    </citation>
    <scope>NUCLEOTIDE SEQUENCE [LARGE SCALE GENOMIC DNA]</scope>
    <source>
        <strain evidence="2">NBRC 103632</strain>
    </source>
</reference>
<protein>
    <submittedName>
        <fullName evidence="1">Uncharacterized protein</fullName>
    </submittedName>
</protein>
<proteinExistence type="predicted"/>
<keyword evidence="2" id="KW-1185">Reference proteome</keyword>